<evidence type="ECO:0000313" key="2">
    <source>
        <dbReference type="EMBL" id="KAH7035290.1"/>
    </source>
</evidence>
<feature type="compositionally biased region" description="Low complexity" evidence="1">
    <location>
        <begin position="374"/>
        <end position="388"/>
    </location>
</feature>
<accession>A0A9P8YC92</accession>
<feature type="compositionally biased region" description="Pro residues" evidence="1">
    <location>
        <begin position="80"/>
        <end position="89"/>
    </location>
</feature>
<feature type="compositionally biased region" description="Polar residues" evidence="1">
    <location>
        <begin position="338"/>
        <end position="350"/>
    </location>
</feature>
<gene>
    <name evidence="2" type="ORF">B0I36DRAFT_360683</name>
</gene>
<dbReference type="Proteomes" id="UP000756346">
    <property type="component" value="Unassembled WGS sequence"/>
</dbReference>
<name>A0A9P8YC92_9PEZI</name>
<feature type="region of interest" description="Disordered" evidence="1">
    <location>
        <begin position="1"/>
        <end position="125"/>
    </location>
</feature>
<dbReference type="EMBL" id="JAGTJQ010000003">
    <property type="protein sequence ID" value="KAH7035290.1"/>
    <property type="molecule type" value="Genomic_DNA"/>
</dbReference>
<keyword evidence="3" id="KW-1185">Reference proteome</keyword>
<dbReference type="GeneID" id="70187900"/>
<dbReference type="AlphaFoldDB" id="A0A9P8YC92"/>
<evidence type="ECO:0000313" key="3">
    <source>
        <dbReference type="Proteomes" id="UP000756346"/>
    </source>
</evidence>
<dbReference type="OrthoDB" id="20473at2759"/>
<feature type="compositionally biased region" description="Polar residues" evidence="1">
    <location>
        <begin position="26"/>
        <end position="37"/>
    </location>
</feature>
<protein>
    <submittedName>
        <fullName evidence="2">Uncharacterized protein</fullName>
    </submittedName>
</protein>
<feature type="region of interest" description="Disordered" evidence="1">
    <location>
        <begin position="324"/>
        <end position="388"/>
    </location>
</feature>
<evidence type="ECO:0000256" key="1">
    <source>
        <dbReference type="SAM" id="MobiDB-lite"/>
    </source>
</evidence>
<reference evidence="2" key="1">
    <citation type="journal article" date="2021" name="Nat. Commun.">
        <title>Genetic determinants of endophytism in the Arabidopsis root mycobiome.</title>
        <authorList>
            <person name="Mesny F."/>
            <person name="Miyauchi S."/>
            <person name="Thiergart T."/>
            <person name="Pickel B."/>
            <person name="Atanasova L."/>
            <person name="Karlsson M."/>
            <person name="Huettel B."/>
            <person name="Barry K.W."/>
            <person name="Haridas S."/>
            <person name="Chen C."/>
            <person name="Bauer D."/>
            <person name="Andreopoulos W."/>
            <person name="Pangilinan J."/>
            <person name="LaButti K."/>
            <person name="Riley R."/>
            <person name="Lipzen A."/>
            <person name="Clum A."/>
            <person name="Drula E."/>
            <person name="Henrissat B."/>
            <person name="Kohler A."/>
            <person name="Grigoriev I.V."/>
            <person name="Martin F.M."/>
            <person name="Hacquard S."/>
        </authorList>
    </citation>
    <scope>NUCLEOTIDE SEQUENCE</scope>
    <source>
        <strain evidence="2">MPI-CAGE-CH-0230</strain>
    </source>
</reference>
<organism evidence="2 3">
    <name type="scientific">Microdochium trichocladiopsis</name>
    <dbReference type="NCBI Taxonomy" id="1682393"/>
    <lineage>
        <taxon>Eukaryota</taxon>
        <taxon>Fungi</taxon>
        <taxon>Dikarya</taxon>
        <taxon>Ascomycota</taxon>
        <taxon>Pezizomycotina</taxon>
        <taxon>Sordariomycetes</taxon>
        <taxon>Xylariomycetidae</taxon>
        <taxon>Xylariales</taxon>
        <taxon>Microdochiaceae</taxon>
        <taxon>Microdochium</taxon>
    </lineage>
</organism>
<dbReference type="PANTHER" id="PTHR22705">
    <property type="entry name" value="ZINC FINGER, ZZ DOMAIN CONTAINING 3"/>
    <property type="match status" value="1"/>
</dbReference>
<comment type="caution">
    <text evidence="2">The sequence shown here is derived from an EMBL/GenBank/DDBJ whole genome shotgun (WGS) entry which is preliminary data.</text>
</comment>
<dbReference type="RefSeq" id="XP_046015383.1">
    <property type="nucleotide sequence ID" value="XM_046158354.1"/>
</dbReference>
<feature type="region of interest" description="Disordered" evidence="1">
    <location>
        <begin position="180"/>
        <end position="255"/>
    </location>
</feature>
<sequence>MPSLTLNTNITNANTVVAPSPPQGVAQISEQQTQSHPQAVPEATTSHDKVASVTPHKEETSTSQDARPGSPPSRRSESPQRPPYSPITPPLRASELPERPEYTHLNQLPQTAVEPPRPEPIDFASNPDVLALQSAIAILQMQKRKASADMVALSKAKEAALADPAAFLADLGSGKVAQEGDNLFIGEGGDSDSSSDGGSDTDDESGVPSSISEDPGTAAMAPRRQRKPKARASRAGKQPTAKQSSQPWHNLPKPQNVVRMPAINWAQYAIVGESLDKLHQEQVSAPTQGSPAVMQADGTYEFTFGSASGPAGIFNRQEKLLGVAAPYNPGKDKLASQRKGSSTTTQNGLHQQQQSQNSQQPVAPAGPAKTQPSGPTAAAAAPGTATQR</sequence>
<feature type="compositionally biased region" description="Low complexity" evidence="1">
    <location>
        <begin position="1"/>
        <end position="18"/>
    </location>
</feature>
<dbReference type="PANTHER" id="PTHR22705:SF0">
    <property type="entry name" value="ZZ-TYPE ZINC FINGER-CONTAINING PROTEIN 3"/>
    <property type="match status" value="1"/>
</dbReference>
<feature type="compositionally biased region" description="Basic residues" evidence="1">
    <location>
        <begin position="223"/>
        <end position="234"/>
    </location>
</feature>
<feature type="compositionally biased region" description="Basic and acidic residues" evidence="1">
    <location>
        <begin position="45"/>
        <end position="60"/>
    </location>
</feature>
<dbReference type="InterPro" id="IPR037830">
    <property type="entry name" value="ZZZ3"/>
</dbReference>
<feature type="compositionally biased region" description="Low complexity" evidence="1">
    <location>
        <begin position="351"/>
        <end position="360"/>
    </location>
</feature>
<proteinExistence type="predicted"/>